<dbReference type="Proteomes" id="UP000653480">
    <property type="component" value="Unassembled WGS sequence"/>
</dbReference>
<protein>
    <submittedName>
        <fullName evidence="2">Uncharacterized protein</fullName>
    </submittedName>
</protein>
<evidence type="ECO:0000313" key="2">
    <source>
        <dbReference type="EMBL" id="GGN99642.1"/>
    </source>
</evidence>
<accession>A0A8H9LB77</accession>
<reference evidence="2" key="1">
    <citation type="journal article" date="2014" name="Int. J. Syst. Evol. Microbiol.">
        <title>Complete genome sequence of Corynebacterium casei LMG S-19264T (=DSM 44701T), isolated from a smear-ripened cheese.</title>
        <authorList>
            <consortium name="US DOE Joint Genome Institute (JGI-PGF)"/>
            <person name="Walter F."/>
            <person name="Albersmeier A."/>
            <person name="Kalinowski J."/>
            <person name="Ruckert C."/>
        </authorList>
    </citation>
    <scope>NUCLEOTIDE SEQUENCE</scope>
    <source>
        <strain evidence="2">CGMCC 4.7138</strain>
    </source>
</reference>
<gene>
    <name evidence="2" type="ORF">GCM10011574_05520</name>
</gene>
<feature type="compositionally biased region" description="Basic and acidic residues" evidence="1">
    <location>
        <begin position="45"/>
        <end position="74"/>
    </location>
</feature>
<reference evidence="2" key="2">
    <citation type="submission" date="2020-09" db="EMBL/GenBank/DDBJ databases">
        <authorList>
            <person name="Sun Q."/>
            <person name="Zhou Y."/>
        </authorList>
    </citation>
    <scope>NUCLEOTIDE SEQUENCE</scope>
    <source>
        <strain evidence="2">CGMCC 4.7138</strain>
    </source>
</reference>
<dbReference type="EMBL" id="BMMN01000001">
    <property type="protein sequence ID" value="GGN99642.1"/>
    <property type="molecule type" value="Genomic_DNA"/>
</dbReference>
<keyword evidence="3" id="KW-1185">Reference proteome</keyword>
<sequence>MIRVAEERFFILESARPDVLRDFQLAALTIDDAIANALSLASDGCHSDGKEGGSDGNETGKESSEKDSEGKESSDPELLSSIDPLVLPGEISAVEQFLRPMM</sequence>
<evidence type="ECO:0000256" key="1">
    <source>
        <dbReference type="SAM" id="MobiDB-lite"/>
    </source>
</evidence>
<comment type="caution">
    <text evidence="2">The sequence shown here is derived from an EMBL/GenBank/DDBJ whole genome shotgun (WGS) entry which is preliminary data.</text>
</comment>
<dbReference type="AlphaFoldDB" id="A0A8H9LB77"/>
<name>A0A8H9LB77_9ACTN</name>
<evidence type="ECO:0000313" key="3">
    <source>
        <dbReference type="Proteomes" id="UP000653480"/>
    </source>
</evidence>
<proteinExistence type="predicted"/>
<organism evidence="2 3">
    <name type="scientific">Microbispora bryophytorum</name>
    <dbReference type="NCBI Taxonomy" id="1460882"/>
    <lineage>
        <taxon>Bacteria</taxon>
        <taxon>Bacillati</taxon>
        <taxon>Actinomycetota</taxon>
        <taxon>Actinomycetes</taxon>
        <taxon>Streptosporangiales</taxon>
        <taxon>Streptosporangiaceae</taxon>
        <taxon>Microbispora</taxon>
    </lineage>
</organism>
<feature type="region of interest" description="Disordered" evidence="1">
    <location>
        <begin position="42"/>
        <end position="84"/>
    </location>
</feature>